<name>B8CWL2_HALOH</name>
<dbReference type="OrthoDB" id="9812787at2"/>
<protein>
    <submittedName>
        <fullName evidence="3">RNA-binding S4 domain protein</fullName>
    </submittedName>
</protein>
<dbReference type="PANTHER" id="PTHR13633:SF3">
    <property type="entry name" value="MITOCHONDRIAL TRANSCRIPTION RESCUE FACTOR 1"/>
    <property type="match status" value="1"/>
</dbReference>
<dbReference type="InterPro" id="IPR002942">
    <property type="entry name" value="S4_RNA-bd"/>
</dbReference>
<dbReference type="SUPFAM" id="SSF55174">
    <property type="entry name" value="Alpha-L RNA-binding motif"/>
    <property type="match status" value="1"/>
</dbReference>
<organism evidence="3 4">
    <name type="scientific">Halothermothrix orenii (strain H 168 / OCM 544 / DSM 9562)</name>
    <dbReference type="NCBI Taxonomy" id="373903"/>
    <lineage>
        <taxon>Bacteria</taxon>
        <taxon>Bacillati</taxon>
        <taxon>Bacillota</taxon>
        <taxon>Clostridia</taxon>
        <taxon>Halanaerobiales</taxon>
        <taxon>Halothermotrichaceae</taxon>
        <taxon>Halothermothrix</taxon>
    </lineage>
</organism>
<dbReference type="PROSITE" id="PS50889">
    <property type="entry name" value="S4"/>
    <property type="match status" value="1"/>
</dbReference>
<dbReference type="HOGENOM" id="CLU_075687_2_0_9"/>
<accession>B8CWL2</accession>
<dbReference type="Gene3D" id="3.30.70.330">
    <property type="match status" value="1"/>
</dbReference>
<evidence type="ECO:0000313" key="3">
    <source>
        <dbReference type="EMBL" id="ACL69681.1"/>
    </source>
</evidence>
<evidence type="ECO:0000259" key="2">
    <source>
        <dbReference type="SMART" id="SM00363"/>
    </source>
</evidence>
<dbReference type="CDD" id="cd00165">
    <property type="entry name" value="S4"/>
    <property type="match status" value="1"/>
</dbReference>
<reference evidence="3 4" key="1">
    <citation type="journal article" date="2009" name="PLoS ONE">
        <title>Genome analysis of the anaerobic thermohalophilic bacterium Halothermothrix orenii.</title>
        <authorList>
            <person name="Mavromatis K."/>
            <person name="Ivanova N."/>
            <person name="Anderson I."/>
            <person name="Lykidis A."/>
            <person name="Hooper S.D."/>
            <person name="Sun H."/>
            <person name="Kunin V."/>
            <person name="Lapidus A."/>
            <person name="Hugenholtz P."/>
            <person name="Patel B."/>
            <person name="Kyrpides N.C."/>
        </authorList>
    </citation>
    <scope>NUCLEOTIDE SEQUENCE [LARGE SCALE GENOMIC DNA]</scope>
    <source>
        <strain evidence="4">H 168 / OCM 544 / DSM 9562</strain>
    </source>
</reference>
<evidence type="ECO:0000256" key="1">
    <source>
        <dbReference type="PROSITE-ProRule" id="PRU00182"/>
    </source>
</evidence>
<keyword evidence="4" id="KW-1185">Reference proteome</keyword>
<dbReference type="Pfam" id="PF01479">
    <property type="entry name" value="S4"/>
    <property type="match status" value="1"/>
</dbReference>
<dbReference type="KEGG" id="hor:Hore_09250"/>
<dbReference type="InterPro" id="IPR036986">
    <property type="entry name" value="S4_RNA-bd_sf"/>
</dbReference>
<dbReference type="Gene3D" id="3.10.290.10">
    <property type="entry name" value="RNA-binding S4 domain"/>
    <property type="match status" value="1"/>
</dbReference>
<dbReference type="STRING" id="373903.Hore_09250"/>
<keyword evidence="1" id="KW-0694">RNA-binding</keyword>
<sequence>MFNREKMLSHLHTAEEQNLGGQILDKIEIVVKRKSEVSTNFLNPHEQSIAEGLIKQVYDINYKIDGGYDRAERKRVTLFPDYLYPEHVKTPVCILKVEGNFKFNSVSHRDFLGAILGLGIKREMIGDILILKDFAEVVVAEEIKEYICLRLKKVHQVPVNVEELDRENVVIPAENTREFTTTVPSMRLDAVSSAGFGDSRNKISRIIKSEKVKVNWKKENNPAQTVEIGDLISIKGRGRVQIVKNEGLSHRGRVKLRLKRFL</sequence>
<feature type="domain" description="RNA-binding S4" evidence="2">
    <location>
        <begin position="186"/>
        <end position="248"/>
    </location>
</feature>
<dbReference type="EMBL" id="CP001098">
    <property type="protein sequence ID" value="ACL69681.1"/>
    <property type="molecule type" value="Genomic_DNA"/>
</dbReference>
<dbReference type="eggNOG" id="COG2302">
    <property type="taxonomic scope" value="Bacteria"/>
</dbReference>
<dbReference type="GO" id="GO:0003723">
    <property type="term" value="F:RNA binding"/>
    <property type="evidence" value="ECO:0007669"/>
    <property type="project" value="UniProtKB-KW"/>
</dbReference>
<dbReference type="Pfam" id="PF17774">
    <property type="entry name" value="YlmH_RBD"/>
    <property type="match status" value="1"/>
</dbReference>
<gene>
    <name evidence="3" type="ordered locus">Hore_09250</name>
</gene>
<dbReference type="PANTHER" id="PTHR13633">
    <property type="entry name" value="MITOCHONDRIAL TRANSCRIPTION RESCUE FACTOR 1"/>
    <property type="match status" value="1"/>
</dbReference>
<proteinExistence type="predicted"/>
<evidence type="ECO:0000313" key="4">
    <source>
        <dbReference type="Proteomes" id="UP000000719"/>
    </source>
</evidence>
<dbReference type="AlphaFoldDB" id="B8CWL2"/>
<dbReference type="InterPro" id="IPR040591">
    <property type="entry name" value="RqcP2_RBD"/>
</dbReference>
<dbReference type="Proteomes" id="UP000000719">
    <property type="component" value="Chromosome"/>
</dbReference>
<dbReference type="InterPro" id="IPR012677">
    <property type="entry name" value="Nucleotide-bd_a/b_plait_sf"/>
</dbReference>
<dbReference type="Gene3D" id="3.30.1370.160">
    <property type="match status" value="1"/>
</dbReference>
<dbReference type="SMART" id="SM00363">
    <property type="entry name" value="S4"/>
    <property type="match status" value="1"/>
</dbReference>
<dbReference type="RefSeq" id="WP_012635868.1">
    <property type="nucleotide sequence ID" value="NC_011899.1"/>
</dbReference>